<comment type="subcellular location">
    <subcellularLocation>
        <location evidence="1">Inflammasome</location>
    </subcellularLocation>
</comment>
<evidence type="ECO:0000256" key="6">
    <source>
        <dbReference type="ARBA" id="ARBA00022843"/>
    </source>
</evidence>
<name>A0AAY4BLH1_9TELE</name>
<accession>A0AAY4BLH1</accession>
<evidence type="ECO:0000256" key="5">
    <source>
        <dbReference type="ARBA" id="ARBA00022840"/>
    </source>
</evidence>
<dbReference type="InterPro" id="IPR050637">
    <property type="entry name" value="NLRP_innate_immun_reg"/>
</dbReference>
<dbReference type="SUPFAM" id="SSF52540">
    <property type="entry name" value="P-loop containing nucleoside triphosphate hydrolases"/>
    <property type="match status" value="1"/>
</dbReference>
<reference evidence="10" key="2">
    <citation type="submission" date="2025-08" db="UniProtKB">
        <authorList>
            <consortium name="Ensembl"/>
        </authorList>
    </citation>
    <scope>IDENTIFICATION</scope>
</reference>
<reference evidence="10" key="3">
    <citation type="submission" date="2025-09" db="UniProtKB">
        <authorList>
            <consortium name="Ensembl"/>
        </authorList>
    </citation>
    <scope>IDENTIFICATION</scope>
</reference>
<dbReference type="AlphaFoldDB" id="A0AAY4BLH1"/>
<evidence type="ECO:0000259" key="9">
    <source>
        <dbReference type="PROSITE" id="PS50837"/>
    </source>
</evidence>
<dbReference type="GeneTree" id="ENSGT00940000159520"/>
<sequence>MEQTGHTEGHCSGAPTVRIKAQDGGHVSALLLSHCTVGGNVSISNFYPVTGIPTTPERNADQISLLHKHKESVCCEYEAVQEYNSLPGEQVLLADRYTEPLIIQKHREQREREEEIRSRGDNLQQVFSLRSSEAYHTTCVEQLFSPFDRGRIPKAVIFQGHSGYGKSFTVQKIMYDWASGRLYKECFDLVFHLKCKELNLLQGEKKSMMDLLNHSERFSPVISQILHDCPEKVLFLVDGFDELQFPLQEASLTSPNSPFTKASPEAVLSGLLKGRILPESFLLVTTRSTASARLSKLLKGPQRFTEIMGFTEEGVKEYIHRFFKDEQVSEKVYECVRSNETICTACSVPVICWIICTVFSEQIKDDEDVTKILETTTSIFVHFVSTLLQHHCRSSTQPFPTLLRNLGQLAERGTRDRQVLFDEKSVSEMVSDPANVPFLCKFLMKKKVSLQAMFSFMHLTFQEFFTALQFNLMDEAEAQKFTELLPSVEGFMCDIVNPHMMPVIQFLLGLLNKDVSSSLKEYLSLPDSPIRAQLEEWVLHVIKEKKTTTHVKLFILHCLYELHEEDFVRKAMRIWDRIELVFVPLKRTDCWVLRYCLMCCGSVGSLSLRLCSITADKLRMLKDALYRCEELGLEVVGLSNTDVPDLVSALGEGKILSSLGITKSDLSEDSMQQILTVLKKQSSLGSICLSMKTITARSAAMFLDFLQSAVIAEFRIEIAEMTANDGESLCSSLCVRKDTNGFMLNIGHQNPFDNLMFIDSESCDPLPAPSLSKISLMSTHSEALNMNWINFLQTFHSLRDLREDTSQFEQHVDALLSCLYALSGLKKVDLMVNCLTVSWAAAVVSLCQASPLLEDICLRAPTDRIPLLYTLLGSTELPNQCSDEESIASYLNVGKDMFTFKLTIRPHSRFSRLRMEEDSRHQTRASLLEISLSLTHSPQMSNLDWRDLFQKAHMIKRSSEITTSGQYGHAVDALLSDLYYVPCLKKLELVVSCLTESWATRILSLIQNCAGLDELQVIACRDITVDRSQDGILMEEGIQILQKSQNHPGSLLKVKGWRCRKSTDKCTENQNWSHSCNRKVELQFNGGCFREDDQGPVLVIRPSPTQYFQSE</sequence>
<evidence type="ECO:0000313" key="10">
    <source>
        <dbReference type="Ensembl" id="ENSDCDP00010021412.1"/>
    </source>
</evidence>
<keyword evidence="11" id="KW-1185">Reference proteome</keyword>
<evidence type="ECO:0000256" key="2">
    <source>
        <dbReference type="ARBA" id="ARBA00022490"/>
    </source>
</evidence>
<dbReference type="InterPro" id="IPR027417">
    <property type="entry name" value="P-loop_NTPase"/>
</dbReference>
<dbReference type="InterPro" id="IPR007111">
    <property type="entry name" value="NACHT_NTPase"/>
</dbReference>
<dbReference type="PANTHER" id="PTHR45690">
    <property type="entry name" value="NACHT, LRR AND PYD DOMAINS-CONTAINING PROTEIN 12"/>
    <property type="match status" value="1"/>
</dbReference>
<reference evidence="10 11" key="1">
    <citation type="submission" date="2020-06" db="EMBL/GenBank/DDBJ databases">
        <authorList>
            <consortium name="Wellcome Sanger Institute Data Sharing"/>
        </authorList>
    </citation>
    <scope>NUCLEOTIDE SEQUENCE [LARGE SCALE GENOMIC DNA]</scope>
</reference>
<protein>
    <recommendedName>
        <fullName evidence="9">NACHT domain-containing protein</fullName>
    </recommendedName>
</protein>
<organism evidence="10 11">
    <name type="scientific">Denticeps clupeoides</name>
    <name type="common">denticle herring</name>
    <dbReference type="NCBI Taxonomy" id="299321"/>
    <lineage>
        <taxon>Eukaryota</taxon>
        <taxon>Metazoa</taxon>
        <taxon>Chordata</taxon>
        <taxon>Craniata</taxon>
        <taxon>Vertebrata</taxon>
        <taxon>Euteleostomi</taxon>
        <taxon>Actinopterygii</taxon>
        <taxon>Neopterygii</taxon>
        <taxon>Teleostei</taxon>
        <taxon>Clupei</taxon>
        <taxon>Clupeiformes</taxon>
        <taxon>Denticipitoidei</taxon>
        <taxon>Denticipitidae</taxon>
        <taxon>Denticeps</taxon>
    </lineage>
</organism>
<feature type="domain" description="NACHT" evidence="9">
    <location>
        <begin position="154"/>
        <end position="290"/>
    </location>
</feature>
<keyword evidence="8" id="KW-1271">Inflammasome</keyword>
<proteinExistence type="predicted"/>
<evidence type="ECO:0000313" key="11">
    <source>
        <dbReference type="Proteomes" id="UP000694580"/>
    </source>
</evidence>
<evidence type="ECO:0000256" key="1">
    <source>
        <dbReference type="ARBA" id="ARBA00004110"/>
    </source>
</evidence>
<dbReference type="Ensembl" id="ENSDCDT00010023515.1">
    <property type="protein sequence ID" value="ENSDCDP00010021412.1"/>
    <property type="gene ID" value="ENSDCDG00010010514.1"/>
</dbReference>
<dbReference type="InterPro" id="IPR041267">
    <property type="entry name" value="NLRP_HD2"/>
</dbReference>
<dbReference type="SMART" id="SM01288">
    <property type="entry name" value="FISNA"/>
    <property type="match status" value="1"/>
</dbReference>
<dbReference type="Gene3D" id="3.40.50.300">
    <property type="entry name" value="P-loop containing nucleotide triphosphate hydrolases"/>
    <property type="match status" value="1"/>
</dbReference>
<keyword evidence="3" id="KW-0677">Repeat</keyword>
<dbReference type="Pfam" id="PF05729">
    <property type="entry name" value="NACHT"/>
    <property type="match status" value="1"/>
</dbReference>
<keyword evidence="4" id="KW-0547">Nucleotide-binding</keyword>
<dbReference type="InterPro" id="IPR029495">
    <property type="entry name" value="NACHT-assoc"/>
</dbReference>
<dbReference type="Proteomes" id="UP000694580">
    <property type="component" value="Chromosome 4"/>
</dbReference>
<evidence type="ECO:0000256" key="8">
    <source>
        <dbReference type="ARBA" id="ARBA00023233"/>
    </source>
</evidence>
<dbReference type="Gene3D" id="3.80.10.10">
    <property type="entry name" value="Ribonuclease Inhibitor"/>
    <property type="match status" value="1"/>
</dbReference>
<dbReference type="InterPro" id="IPR032675">
    <property type="entry name" value="LRR_dom_sf"/>
</dbReference>
<evidence type="ECO:0000256" key="3">
    <source>
        <dbReference type="ARBA" id="ARBA00022737"/>
    </source>
</evidence>
<evidence type="ECO:0000256" key="4">
    <source>
        <dbReference type="ARBA" id="ARBA00022741"/>
    </source>
</evidence>
<keyword evidence="2" id="KW-0963">Cytoplasm</keyword>
<dbReference type="Pfam" id="PF17776">
    <property type="entry name" value="NLRC4_HD2"/>
    <property type="match status" value="1"/>
</dbReference>
<evidence type="ECO:0000256" key="7">
    <source>
        <dbReference type="ARBA" id="ARBA00023198"/>
    </source>
</evidence>
<gene>
    <name evidence="10" type="primary">RNF17</name>
</gene>
<dbReference type="PANTHER" id="PTHR45690:SF19">
    <property type="entry name" value="NACHT, LRR AND PYD DOMAINS-CONTAINING PROTEIN 3"/>
    <property type="match status" value="1"/>
</dbReference>
<dbReference type="Pfam" id="PF14484">
    <property type="entry name" value="FISNA"/>
    <property type="match status" value="1"/>
</dbReference>
<dbReference type="GO" id="GO:0005829">
    <property type="term" value="C:cytosol"/>
    <property type="evidence" value="ECO:0007669"/>
    <property type="project" value="UniProtKB-SubCell"/>
</dbReference>
<dbReference type="SUPFAM" id="SSF52047">
    <property type="entry name" value="RNI-like"/>
    <property type="match status" value="1"/>
</dbReference>
<dbReference type="GO" id="GO:0005524">
    <property type="term" value="F:ATP binding"/>
    <property type="evidence" value="ECO:0007669"/>
    <property type="project" value="UniProtKB-KW"/>
</dbReference>
<keyword evidence="6" id="KW-0832">Ubl conjugation</keyword>
<keyword evidence="7" id="KW-0395">Inflammatory response</keyword>
<dbReference type="PROSITE" id="PS50837">
    <property type="entry name" value="NACHT"/>
    <property type="match status" value="1"/>
</dbReference>
<keyword evidence="5" id="KW-0067">ATP-binding</keyword>